<reference evidence="1 2" key="1">
    <citation type="submission" date="2023-08" db="EMBL/GenBank/DDBJ databases">
        <title>Implementing the SeqCode for naming new Mesorhizobium species isolated from Vachellia karroo root nodules.</title>
        <authorList>
            <person name="Van Lill M."/>
        </authorList>
    </citation>
    <scope>NUCLEOTIDE SEQUENCE [LARGE SCALE GENOMIC DNA]</scope>
    <source>
        <strain evidence="1 2">MSK 1335</strain>
    </source>
</reference>
<accession>A0ABU4ZH23</accession>
<organism evidence="1 2">
    <name type="scientific">Mesorhizobium montanum</name>
    <dbReference type="NCBI Taxonomy" id="3072323"/>
    <lineage>
        <taxon>Bacteria</taxon>
        <taxon>Pseudomonadati</taxon>
        <taxon>Pseudomonadota</taxon>
        <taxon>Alphaproteobacteria</taxon>
        <taxon>Hyphomicrobiales</taxon>
        <taxon>Phyllobacteriaceae</taxon>
        <taxon>Mesorhizobium</taxon>
    </lineage>
</organism>
<dbReference type="RefSeq" id="WP_320232405.1">
    <property type="nucleotide sequence ID" value="NZ_JAVIJF010000005.1"/>
</dbReference>
<protein>
    <submittedName>
        <fullName evidence="1">Uncharacterized protein</fullName>
    </submittedName>
</protein>
<dbReference type="Proteomes" id="UP001276840">
    <property type="component" value="Unassembled WGS sequence"/>
</dbReference>
<name>A0ABU4ZH23_9HYPH</name>
<dbReference type="EMBL" id="JAVIJF010000005">
    <property type="protein sequence ID" value="MDX8524669.1"/>
    <property type="molecule type" value="Genomic_DNA"/>
</dbReference>
<evidence type="ECO:0000313" key="1">
    <source>
        <dbReference type="EMBL" id="MDX8524669.1"/>
    </source>
</evidence>
<sequence>MPGPSRDEPHRYNITPNGTTTVAETIKVSESDFKRILETA</sequence>
<comment type="caution">
    <text evidence="1">The sequence shown here is derived from an EMBL/GenBank/DDBJ whole genome shotgun (WGS) entry which is preliminary data.</text>
</comment>
<evidence type="ECO:0000313" key="2">
    <source>
        <dbReference type="Proteomes" id="UP001276840"/>
    </source>
</evidence>
<keyword evidence="2" id="KW-1185">Reference proteome</keyword>
<gene>
    <name evidence="1" type="ORF">RFM68_09130</name>
</gene>
<proteinExistence type="predicted"/>